<dbReference type="EMBL" id="CP011112">
    <property type="protein sequence ID" value="AKU15741.1"/>
    <property type="molecule type" value="Genomic_DNA"/>
</dbReference>
<sequence>MDADDADVVGGDARVIRGSAGLEAALSAPHSPAVYGEVWIGRSRIPRGTIEIADGNVSQSGSSFARREGSVEIVSTRETREMLQQPGACVRLWSGVQGVSSRIPVMWGVVAKTSRDWGGASLSIPLDDLATRVVRDRFPTPRVFTVPTLPEKPPTVPEMILALWRDSIPWCGWDDQSADATPMHSITWDEDRAQGIADLAGSIGCETWLRPDGVVVLQQIPSIRTAPYWHVQQGARLSKAQYETDRSKSYNHIVVTNEAGTARGEYADYDSPSGIDRCGRVLGKITTDAVATNAQCVTAAHAAVLRSQGERVSVSYEMTRHPGVEASDVHQIGTSEDNRRVVIDSVNFDLFGAGMQATGRTPTQLPEIEVS</sequence>
<organism evidence="1 2">
    <name type="scientific">Luteipulveratus mongoliensis</name>
    <dbReference type="NCBI Taxonomy" id="571913"/>
    <lineage>
        <taxon>Bacteria</taxon>
        <taxon>Bacillati</taxon>
        <taxon>Actinomycetota</taxon>
        <taxon>Actinomycetes</taxon>
        <taxon>Micrococcales</taxon>
        <taxon>Dermacoccaceae</taxon>
        <taxon>Luteipulveratus</taxon>
    </lineage>
</organism>
<proteinExistence type="predicted"/>
<name>A0A0K1JGB8_9MICO</name>
<evidence type="ECO:0000313" key="2">
    <source>
        <dbReference type="Proteomes" id="UP000066480"/>
    </source>
</evidence>
<dbReference type="KEGG" id="lmoi:VV02_07570"/>
<dbReference type="Proteomes" id="UP000066480">
    <property type="component" value="Chromosome"/>
</dbReference>
<evidence type="ECO:0000313" key="1">
    <source>
        <dbReference type="EMBL" id="AKU15741.1"/>
    </source>
</evidence>
<dbReference type="STRING" id="571913.VV02_07570"/>
<dbReference type="AlphaFoldDB" id="A0A0K1JGB8"/>
<dbReference type="OrthoDB" id="4320040at2"/>
<gene>
    <name evidence="1" type="ORF">VV02_07570</name>
</gene>
<dbReference type="RefSeq" id="WP_052590807.1">
    <property type="nucleotide sequence ID" value="NZ_CP011112.1"/>
</dbReference>
<keyword evidence="2" id="KW-1185">Reference proteome</keyword>
<protein>
    <recommendedName>
        <fullName evidence="3">DUF5047 domain-containing protein</fullName>
    </recommendedName>
</protein>
<accession>A0A0K1JGB8</accession>
<reference evidence="1 2" key="1">
    <citation type="submission" date="2015-03" db="EMBL/GenBank/DDBJ databases">
        <title>Luteipulveratus halotolerans sp. nov., a novel actinobacterium (Dermacoccaceae) from Sarawak, Malaysia.</title>
        <authorList>
            <person name="Juboi H."/>
            <person name="Basik A."/>
            <person name="Shamsul S.S."/>
            <person name="Arnold P."/>
            <person name="Schmitt E.K."/>
            <person name="Sanglier J.-J."/>
            <person name="Yeo T."/>
        </authorList>
    </citation>
    <scope>NUCLEOTIDE SEQUENCE [LARGE SCALE GENOMIC DNA]</scope>
    <source>
        <strain evidence="1 2">MN07-A0370</strain>
    </source>
</reference>
<evidence type="ECO:0008006" key="3">
    <source>
        <dbReference type="Google" id="ProtNLM"/>
    </source>
</evidence>